<proteinExistence type="predicted"/>
<gene>
    <name evidence="2" type="ORF">B0T22DRAFT_86784</name>
</gene>
<evidence type="ECO:0000313" key="3">
    <source>
        <dbReference type="Proteomes" id="UP001270362"/>
    </source>
</evidence>
<reference evidence="2" key="1">
    <citation type="journal article" date="2023" name="Mol. Phylogenet. Evol.">
        <title>Genome-scale phylogeny and comparative genomics of the fungal order Sordariales.</title>
        <authorList>
            <person name="Hensen N."/>
            <person name="Bonometti L."/>
            <person name="Westerberg I."/>
            <person name="Brannstrom I.O."/>
            <person name="Guillou S."/>
            <person name="Cros-Aarteil S."/>
            <person name="Calhoun S."/>
            <person name="Haridas S."/>
            <person name="Kuo A."/>
            <person name="Mondo S."/>
            <person name="Pangilinan J."/>
            <person name="Riley R."/>
            <person name="LaButti K."/>
            <person name="Andreopoulos B."/>
            <person name="Lipzen A."/>
            <person name="Chen C."/>
            <person name="Yan M."/>
            <person name="Daum C."/>
            <person name="Ng V."/>
            <person name="Clum A."/>
            <person name="Steindorff A."/>
            <person name="Ohm R.A."/>
            <person name="Martin F."/>
            <person name="Silar P."/>
            <person name="Natvig D.O."/>
            <person name="Lalanne C."/>
            <person name="Gautier V."/>
            <person name="Ament-Velasquez S.L."/>
            <person name="Kruys A."/>
            <person name="Hutchinson M.I."/>
            <person name="Powell A.J."/>
            <person name="Barry K."/>
            <person name="Miller A.N."/>
            <person name="Grigoriev I.V."/>
            <person name="Debuchy R."/>
            <person name="Gladieux P."/>
            <person name="Hiltunen Thoren M."/>
            <person name="Johannesson H."/>
        </authorList>
    </citation>
    <scope>NUCLEOTIDE SEQUENCE</scope>
    <source>
        <strain evidence="2">CBS 314.62</strain>
    </source>
</reference>
<comment type="caution">
    <text evidence="2">The sequence shown here is derived from an EMBL/GenBank/DDBJ whole genome shotgun (WGS) entry which is preliminary data.</text>
</comment>
<dbReference type="AlphaFoldDB" id="A0AAE0XK15"/>
<feature type="region of interest" description="Disordered" evidence="1">
    <location>
        <begin position="1"/>
        <end position="97"/>
    </location>
</feature>
<dbReference type="PANTHER" id="PTHR35394">
    <property type="entry name" value="DUF3176 DOMAIN-CONTAINING PROTEIN"/>
    <property type="match status" value="1"/>
</dbReference>
<organism evidence="2 3">
    <name type="scientific">Podospora appendiculata</name>
    <dbReference type="NCBI Taxonomy" id="314037"/>
    <lineage>
        <taxon>Eukaryota</taxon>
        <taxon>Fungi</taxon>
        <taxon>Dikarya</taxon>
        <taxon>Ascomycota</taxon>
        <taxon>Pezizomycotina</taxon>
        <taxon>Sordariomycetes</taxon>
        <taxon>Sordariomycetidae</taxon>
        <taxon>Sordariales</taxon>
        <taxon>Podosporaceae</taxon>
        <taxon>Podospora</taxon>
    </lineage>
</organism>
<dbReference type="InterPro" id="IPR021514">
    <property type="entry name" value="DUF3176"/>
</dbReference>
<evidence type="ECO:0000256" key="1">
    <source>
        <dbReference type="SAM" id="MobiDB-lite"/>
    </source>
</evidence>
<accession>A0AAE0XK15</accession>
<dbReference type="Proteomes" id="UP001270362">
    <property type="component" value="Unassembled WGS sequence"/>
</dbReference>
<dbReference type="Pfam" id="PF11374">
    <property type="entry name" value="DUF3176"/>
    <property type="match status" value="1"/>
</dbReference>
<protein>
    <submittedName>
        <fullName evidence="2">Uncharacterized protein</fullName>
    </submittedName>
</protein>
<sequence length="218" mass="24574">MASPPRGSREPLRPSDELAEKIIYPHSSSSPRKGNNPPKASNGQHVFHPLDASFRRQPAEAAEAGNGFQDVEIGSQQQQQQLEKQQRPSSGPGTRQHHARKYFSSASWWQEEYWCALLCVVTATSLALLLHHYDDQVVPELGWGIQIDTAIIALVTVVRVSMKAFVETAVSQGAWIWVSEMSQRRCRHSARLSDFKVFDEASRGLWGSLCLLWRLKLR</sequence>
<name>A0AAE0XK15_9PEZI</name>
<feature type="compositionally biased region" description="Basic and acidic residues" evidence="1">
    <location>
        <begin position="7"/>
        <end position="20"/>
    </location>
</feature>
<dbReference type="EMBL" id="JAULSO010000001">
    <property type="protein sequence ID" value="KAK3694909.1"/>
    <property type="molecule type" value="Genomic_DNA"/>
</dbReference>
<keyword evidence="3" id="KW-1185">Reference proteome</keyword>
<evidence type="ECO:0000313" key="2">
    <source>
        <dbReference type="EMBL" id="KAK3694909.1"/>
    </source>
</evidence>
<reference evidence="2" key="2">
    <citation type="submission" date="2023-06" db="EMBL/GenBank/DDBJ databases">
        <authorList>
            <consortium name="Lawrence Berkeley National Laboratory"/>
            <person name="Haridas S."/>
            <person name="Hensen N."/>
            <person name="Bonometti L."/>
            <person name="Westerberg I."/>
            <person name="Brannstrom I.O."/>
            <person name="Guillou S."/>
            <person name="Cros-Aarteil S."/>
            <person name="Calhoun S."/>
            <person name="Kuo A."/>
            <person name="Mondo S."/>
            <person name="Pangilinan J."/>
            <person name="Riley R."/>
            <person name="Labutti K."/>
            <person name="Andreopoulos B."/>
            <person name="Lipzen A."/>
            <person name="Chen C."/>
            <person name="Yanf M."/>
            <person name="Daum C."/>
            <person name="Ng V."/>
            <person name="Clum A."/>
            <person name="Steindorff A."/>
            <person name="Ohm R."/>
            <person name="Martin F."/>
            <person name="Silar P."/>
            <person name="Natvig D."/>
            <person name="Lalanne C."/>
            <person name="Gautier V."/>
            <person name="Ament-Velasquez S.L."/>
            <person name="Kruys A."/>
            <person name="Hutchinson M.I."/>
            <person name="Powell A.J."/>
            <person name="Barry K."/>
            <person name="Miller A.N."/>
            <person name="Grigoriev I.V."/>
            <person name="Debuchy R."/>
            <person name="Gladieux P."/>
            <person name="Thoren M.H."/>
            <person name="Johannesson H."/>
        </authorList>
    </citation>
    <scope>NUCLEOTIDE SEQUENCE</scope>
    <source>
        <strain evidence="2">CBS 314.62</strain>
    </source>
</reference>
<feature type="compositionally biased region" description="Polar residues" evidence="1">
    <location>
        <begin position="26"/>
        <end position="44"/>
    </location>
</feature>
<dbReference type="PANTHER" id="PTHR35394:SF5">
    <property type="entry name" value="DUF3176 DOMAIN-CONTAINING PROTEIN"/>
    <property type="match status" value="1"/>
</dbReference>